<reference evidence="2" key="1">
    <citation type="submission" date="2020-10" db="EMBL/GenBank/DDBJ databases">
        <authorList>
            <person name="Gilroy R."/>
        </authorList>
    </citation>
    <scope>NUCLEOTIDE SEQUENCE</scope>
    <source>
        <strain evidence="2">G3-3990</strain>
    </source>
</reference>
<dbReference type="InterPro" id="IPR038770">
    <property type="entry name" value="Na+/solute_symporter_sf"/>
</dbReference>
<feature type="transmembrane region" description="Helical" evidence="1">
    <location>
        <begin position="101"/>
        <end position="121"/>
    </location>
</feature>
<name>A0A9D9N454_9BACT</name>
<dbReference type="EMBL" id="JADIMG010000047">
    <property type="protein sequence ID" value="MBO8459619.1"/>
    <property type="molecule type" value="Genomic_DNA"/>
</dbReference>
<accession>A0A9D9N454</accession>
<keyword evidence="1" id="KW-0472">Membrane</keyword>
<feature type="transmembrane region" description="Helical" evidence="1">
    <location>
        <begin position="273"/>
        <end position="299"/>
    </location>
</feature>
<feature type="transmembrane region" description="Helical" evidence="1">
    <location>
        <begin position="133"/>
        <end position="154"/>
    </location>
</feature>
<protein>
    <submittedName>
        <fullName evidence="2">Transporter</fullName>
    </submittedName>
</protein>
<keyword evidence="1" id="KW-0812">Transmembrane</keyword>
<feature type="transmembrane region" description="Helical" evidence="1">
    <location>
        <begin position="12"/>
        <end position="32"/>
    </location>
</feature>
<dbReference type="Proteomes" id="UP000823641">
    <property type="component" value="Unassembled WGS sequence"/>
</dbReference>
<feature type="transmembrane region" description="Helical" evidence="1">
    <location>
        <begin position="72"/>
        <end position="95"/>
    </location>
</feature>
<proteinExistence type="predicted"/>
<dbReference type="Gene3D" id="1.20.1530.20">
    <property type="match status" value="1"/>
</dbReference>
<evidence type="ECO:0000313" key="2">
    <source>
        <dbReference type="EMBL" id="MBO8459619.1"/>
    </source>
</evidence>
<sequence length="326" mass="36841">MKIIKFLKDWTLIIAIIVGIAAYFIYTAIPVLDSTHKVALRAVEIIQPMLIFLMLFITFCRVNPRKLRLCKWHWWLLLFQCGMFTLISCILILMPQSGLRVVLEGAMICLICPTATAGAVITKKLGGDIAHITTYTILINIANAILIPLLVPYIHPNPELGIINSALLILGKVFPLLLMPLLAAILLRYLSPRLHFIVSHYHELSFYLWAVALALAMTVTTRSIVHAQVAFSTEMWLVVVSLASCLLQFYLGRKIGARYNDKITAGQSLGQKNTVLAIWMGYTFFTPITSIVGGFYSIWHNVINSYQLYEKKKMDAKRLENSKRDQ</sequence>
<gene>
    <name evidence="2" type="ORF">IAA73_04705</name>
</gene>
<evidence type="ECO:0000256" key="1">
    <source>
        <dbReference type="SAM" id="Phobius"/>
    </source>
</evidence>
<keyword evidence="1" id="KW-1133">Transmembrane helix</keyword>
<organism evidence="2 3">
    <name type="scientific">Candidatus Gallipaludibacter merdavium</name>
    <dbReference type="NCBI Taxonomy" id="2840839"/>
    <lineage>
        <taxon>Bacteria</taxon>
        <taxon>Pseudomonadati</taxon>
        <taxon>Bacteroidota</taxon>
        <taxon>Bacteroidia</taxon>
        <taxon>Bacteroidales</taxon>
        <taxon>Candidatus Gallipaludibacter</taxon>
    </lineage>
</organism>
<feature type="transmembrane region" description="Helical" evidence="1">
    <location>
        <begin position="38"/>
        <end position="60"/>
    </location>
</feature>
<feature type="transmembrane region" description="Helical" evidence="1">
    <location>
        <begin position="207"/>
        <end position="229"/>
    </location>
</feature>
<feature type="transmembrane region" description="Helical" evidence="1">
    <location>
        <begin position="235"/>
        <end position="252"/>
    </location>
</feature>
<reference evidence="2" key="2">
    <citation type="journal article" date="2021" name="PeerJ">
        <title>Extensive microbial diversity within the chicken gut microbiome revealed by metagenomics and culture.</title>
        <authorList>
            <person name="Gilroy R."/>
            <person name="Ravi A."/>
            <person name="Getino M."/>
            <person name="Pursley I."/>
            <person name="Horton D.L."/>
            <person name="Alikhan N.F."/>
            <person name="Baker D."/>
            <person name="Gharbi K."/>
            <person name="Hall N."/>
            <person name="Watson M."/>
            <person name="Adriaenssens E.M."/>
            <person name="Foster-Nyarko E."/>
            <person name="Jarju S."/>
            <person name="Secka A."/>
            <person name="Antonio M."/>
            <person name="Oren A."/>
            <person name="Chaudhuri R.R."/>
            <person name="La Ragione R."/>
            <person name="Hildebrand F."/>
            <person name="Pallen M.J."/>
        </authorList>
    </citation>
    <scope>NUCLEOTIDE SEQUENCE</scope>
    <source>
        <strain evidence="2">G3-3990</strain>
    </source>
</reference>
<feature type="transmembrane region" description="Helical" evidence="1">
    <location>
        <begin position="166"/>
        <end position="187"/>
    </location>
</feature>
<dbReference type="AlphaFoldDB" id="A0A9D9N454"/>
<comment type="caution">
    <text evidence="2">The sequence shown here is derived from an EMBL/GenBank/DDBJ whole genome shotgun (WGS) entry which is preliminary data.</text>
</comment>
<evidence type="ECO:0000313" key="3">
    <source>
        <dbReference type="Proteomes" id="UP000823641"/>
    </source>
</evidence>